<evidence type="ECO:0000256" key="3">
    <source>
        <dbReference type="ARBA" id="ARBA00022989"/>
    </source>
</evidence>
<feature type="domain" description="ABC transmembrane type-1" evidence="7">
    <location>
        <begin position="42"/>
        <end position="322"/>
    </location>
</feature>
<feature type="transmembrane region" description="Helical" evidence="5">
    <location>
        <begin position="76"/>
        <end position="97"/>
    </location>
</feature>
<dbReference type="InterPro" id="IPR017871">
    <property type="entry name" value="ABC_transporter-like_CS"/>
</dbReference>
<keyword evidence="4 5" id="KW-0472">Membrane</keyword>
<feature type="transmembrane region" description="Helical" evidence="5">
    <location>
        <begin position="265"/>
        <end position="285"/>
    </location>
</feature>
<dbReference type="PANTHER" id="PTHR43394:SF1">
    <property type="entry name" value="ATP-BINDING CASSETTE SUB-FAMILY B MEMBER 10, MITOCHONDRIAL"/>
    <property type="match status" value="1"/>
</dbReference>
<evidence type="ECO:0000313" key="8">
    <source>
        <dbReference type="EMBL" id="CAB4910555.1"/>
    </source>
</evidence>
<dbReference type="PROSITE" id="PS50929">
    <property type="entry name" value="ABC_TM1F"/>
    <property type="match status" value="1"/>
</dbReference>
<evidence type="ECO:0000256" key="4">
    <source>
        <dbReference type="ARBA" id="ARBA00023136"/>
    </source>
</evidence>
<evidence type="ECO:0000256" key="1">
    <source>
        <dbReference type="ARBA" id="ARBA00004141"/>
    </source>
</evidence>
<dbReference type="InterPro" id="IPR036640">
    <property type="entry name" value="ABC1_TM_sf"/>
</dbReference>
<dbReference type="PROSITE" id="PS50893">
    <property type="entry name" value="ABC_TRANSPORTER_2"/>
    <property type="match status" value="1"/>
</dbReference>
<dbReference type="PROSITE" id="PS00211">
    <property type="entry name" value="ABC_TRANSPORTER_1"/>
    <property type="match status" value="1"/>
</dbReference>
<keyword evidence="2 5" id="KW-0812">Transmembrane</keyword>
<feature type="transmembrane region" description="Helical" evidence="5">
    <location>
        <begin position="181"/>
        <end position="201"/>
    </location>
</feature>
<reference evidence="8" key="1">
    <citation type="submission" date="2020-05" db="EMBL/GenBank/DDBJ databases">
        <authorList>
            <person name="Chiriac C."/>
            <person name="Salcher M."/>
            <person name="Ghai R."/>
            <person name="Kavagutti S V."/>
        </authorList>
    </citation>
    <scope>NUCLEOTIDE SEQUENCE</scope>
</reference>
<dbReference type="Pfam" id="PF00005">
    <property type="entry name" value="ABC_tran"/>
    <property type="match status" value="1"/>
</dbReference>
<dbReference type="AlphaFoldDB" id="A0A6J7H1N9"/>
<dbReference type="GO" id="GO:0016887">
    <property type="term" value="F:ATP hydrolysis activity"/>
    <property type="evidence" value="ECO:0007669"/>
    <property type="project" value="InterPro"/>
</dbReference>
<proteinExistence type="predicted"/>
<dbReference type="EMBL" id="CAFBMR010000021">
    <property type="protein sequence ID" value="CAB4910555.1"/>
    <property type="molecule type" value="Genomic_DNA"/>
</dbReference>
<feature type="domain" description="ABC transporter" evidence="6">
    <location>
        <begin position="331"/>
        <end position="568"/>
    </location>
</feature>
<evidence type="ECO:0000259" key="7">
    <source>
        <dbReference type="PROSITE" id="PS50929"/>
    </source>
</evidence>
<comment type="subcellular location">
    <subcellularLocation>
        <location evidence="1">Membrane</location>
        <topology evidence="1">Multi-pass membrane protein</topology>
    </subcellularLocation>
</comment>
<dbReference type="InterPro" id="IPR003439">
    <property type="entry name" value="ABC_transporter-like_ATP-bd"/>
</dbReference>
<dbReference type="InterPro" id="IPR011527">
    <property type="entry name" value="ABC1_TM_dom"/>
</dbReference>
<sequence>MTTATRATRIANLPFAEPGTPDLRSGERFMLWIVRLQSRPLILGILCGIAWMSLQAGIPLVLGFGIQAAVDHSSSGVLWAAAGVLVLGIGQATAGVIRHRFAVTLWLSSASRCQQLVARHVAELGADIPRQIATGEVVAVSANDVERIARVMDVLPRFIGALVAFIAVSIVLVFLSPVLGVIVLVGMPLLMAVITPLLKPLENRESTQREKYGEASAMAADTVSGLRVLRGIGGEQHFIQRFRERSQSVRASAVRTARIRALLDALQVALPGLFVVTVTFLGARLALDGQLNVGELVAFYGLTAFLVMPLQTVTEMADKFTRGRVSARRVVKLLSLPARRTQLGSVAHPGDLVDEVSGLTITEGTLCAVVCSDPNTAGELADRLGGMAAQGSGGVSIAGTRIDDLSAESMHAVVVVQDKDPTILSGTLDELVDVPRTGSVERDAAMYAASAEDILEGIDWDEELPERGRSLSGGQRQRLALVRSLIADPPILILDEPTSAVDAHTEARIASRLREVRHGKTTIVFTTSPLMLDQMDEVHFAPDGVVLASASHAELVRANSSYRYVVTREE</sequence>
<dbReference type="Gene3D" id="3.40.50.300">
    <property type="entry name" value="P-loop containing nucleotide triphosphate hydrolases"/>
    <property type="match status" value="1"/>
</dbReference>
<feature type="transmembrane region" description="Helical" evidence="5">
    <location>
        <begin position="41"/>
        <end position="70"/>
    </location>
</feature>
<dbReference type="PANTHER" id="PTHR43394">
    <property type="entry name" value="ATP-DEPENDENT PERMEASE MDL1, MITOCHONDRIAL"/>
    <property type="match status" value="1"/>
</dbReference>
<organism evidence="8">
    <name type="scientific">freshwater metagenome</name>
    <dbReference type="NCBI Taxonomy" id="449393"/>
    <lineage>
        <taxon>unclassified sequences</taxon>
        <taxon>metagenomes</taxon>
        <taxon>ecological metagenomes</taxon>
    </lineage>
</organism>
<dbReference type="GO" id="GO:0005524">
    <property type="term" value="F:ATP binding"/>
    <property type="evidence" value="ECO:0007669"/>
    <property type="project" value="InterPro"/>
</dbReference>
<feature type="transmembrane region" description="Helical" evidence="5">
    <location>
        <begin position="297"/>
        <end position="314"/>
    </location>
</feature>
<feature type="transmembrane region" description="Helical" evidence="5">
    <location>
        <begin position="154"/>
        <end position="175"/>
    </location>
</feature>
<dbReference type="Gene3D" id="1.20.1560.10">
    <property type="entry name" value="ABC transporter type 1, transmembrane domain"/>
    <property type="match status" value="1"/>
</dbReference>
<dbReference type="GO" id="GO:0016020">
    <property type="term" value="C:membrane"/>
    <property type="evidence" value="ECO:0007669"/>
    <property type="project" value="UniProtKB-SubCell"/>
</dbReference>
<evidence type="ECO:0000259" key="6">
    <source>
        <dbReference type="PROSITE" id="PS50893"/>
    </source>
</evidence>
<dbReference type="InterPro" id="IPR039421">
    <property type="entry name" value="Type_1_exporter"/>
</dbReference>
<evidence type="ECO:0000256" key="2">
    <source>
        <dbReference type="ARBA" id="ARBA00022692"/>
    </source>
</evidence>
<dbReference type="InterPro" id="IPR027417">
    <property type="entry name" value="P-loop_NTPase"/>
</dbReference>
<accession>A0A6J7H1N9</accession>
<name>A0A6J7H1N9_9ZZZZ</name>
<protein>
    <submittedName>
        <fullName evidence="8">Unannotated protein</fullName>
    </submittedName>
</protein>
<dbReference type="SUPFAM" id="SSF90123">
    <property type="entry name" value="ABC transporter transmembrane region"/>
    <property type="match status" value="1"/>
</dbReference>
<dbReference type="Pfam" id="PF00664">
    <property type="entry name" value="ABC_membrane"/>
    <property type="match status" value="1"/>
</dbReference>
<evidence type="ECO:0000256" key="5">
    <source>
        <dbReference type="SAM" id="Phobius"/>
    </source>
</evidence>
<dbReference type="SUPFAM" id="SSF52540">
    <property type="entry name" value="P-loop containing nucleoside triphosphate hydrolases"/>
    <property type="match status" value="1"/>
</dbReference>
<keyword evidence="3 5" id="KW-1133">Transmembrane helix</keyword>
<dbReference type="GO" id="GO:0015421">
    <property type="term" value="F:ABC-type oligopeptide transporter activity"/>
    <property type="evidence" value="ECO:0007669"/>
    <property type="project" value="TreeGrafter"/>
</dbReference>
<gene>
    <name evidence="8" type="ORF">UFOPK3610_00765</name>
</gene>